<organism evidence="3 4">
    <name type="scientific">Paenibacillus thermoaerophilus</name>
    <dbReference type="NCBI Taxonomy" id="1215385"/>
    <lineage>
        <taxon>Bacteria</taxon>
        <taxon>Bacillati</taxon>
        <taxon>Bacillota</taxon>
        <taxon>Bacilli</taxon>
        <taxon>Bacillales</taxon>
        <taxon>Paenibacillaceae</taxon>
        <taxon>Paenibacillus</taxon>
    </lineage>
</organism>
<evidence type="ECO:0000313" key="4">
    <source>
        <dbReference type="Proteomes" id="UP001596528"/>
    </source>
</evidence>
<dbReference type="InterPro" id="IPR028994">
    <property type="entry name" value="Integrin_alpha_N"/>
</dbReference>
<dbReference type="InterPro" id="IPR000413">
    <property type="entry name" value="Integrin_alpha"/>
</dbReference>
<dbReference type="Pfam" id="PF13517">
    <property type="entry name" value="FG-GAP_3"/>
    <property type="match status" value="1"/>
</dbReference>
<keyword evidence="4" id="KW-1185">Reference proteome</keyword>
<proteinExistence type="predicted"/>
<protein>
    <submittedName>
        <fullName evidence="3">FG-GAP repeat domain-containing protein</fullName>
    </submittedName>
</protein>
<dbReference type="InterPro" id="IPR013517">
    <property type="entry name" value="FG-GAP"/>
</dbReference>
<sequence>MKRRTRYALMALLAVFVLAGTAAAALLLFHKTYEIRMLYAVPEGDYDRSAVQHLQQTLTAGVRLDIKRLDRLKSKEIARYDAVYPAPELAGSEALRSRTDDLTAYVKRGGSLFLENALLPHLPAQLLGGEVTAVLAGPVLNWTYPQTDASLARFQTIIRQYARNFQAHVGLDYMPGFAWGYGLKPGTGSAQPIAVWNGVALYAVNRLGEGSVISASAFLPNRYFLTGYDLTSGQTPELGFANAVEQHNDRPSAPGTTYFDRSRLPLEPYFDFGFAAGSSLLRGEYASFVFREKYGFNVRKVLGPNGRPAMAHQNHFEALEAFRDKEGIQWAELLKEYNQIPTFTLVRSAFTWHQWKESVTVHLNVGETRLAAKPAAGAPDASGASFVGIVPSSFYSSGIHLQSGGGHLTLAAYPKRQPLSGLPSEPYRASPALLDYDGDGRLDLAVGSSDGGVYLYRADPGADAAEAYRAETLPDGVPPPPAYAAPTPALLPGGAKLRAGSGYAALAAADLDGDGRAELLIAAADGSVLYAKHRGGATFEQPRPLTAAGAPMHAETGYAAPAVADWDGDGTPDIAIGAADGSVTLYRGVPGQPFRYERGVAAIAPSDAGYAAPAGIDWNGDGRAELLVGAIEGDLTLYERPAGAAGMAGWTRVGPVRGQTLNQMGNDALVGGHYAMPLAADVNGDGRTDLVVGQLEYSPPYPLDDPDFPYKAELREFLDYAARNKLELMPHLFFHNYMTPEQEKAEIALHQESFRKLGLPWTLTGTNQHTWRVGHLDPRQTFRSESEAGIWFNFGFRAPYSPEEPHYGRPYLWGLPFLLQDGELARPMVLGTPIQIWRGEATRDIYDSYAMLDLPIDYFEHIEYHFPGRVPELLAYVKVLDEIRNTHDYNFVTEMQMAKASIAALAGDVRISQSWASWLWDKLRDKVRGGVHFGVTLTARVSGPAAELAGDYVRAMGATIETGPALSRYRLDTDSPIYSRGPGSLHVAIDGQTRITIGWGPEPFHLLRSNVPTAVEPIDGGKAGWRIKLNDDGMQQAKLYSPAPLAINGPDGLKVEEGRLGDGYIYTVTHFGERIEVTARPAPG</sequence>
<dbReference type="Gene3D" id="2.130.10.130">
    <property type="entry name" value="Integrin alpha, N-terminal"/>
    <property type="match status" value="1"/>
</dbReference>
<dbReference type="Proteomes" id="UP001596528">
    <property type="component" value="Unassembled WGS sequence"/>
</dbReference>
<reference evidence="4" key="1">
    <citation type="journal article" date="2019" name="Int. J. Syst. Evol. Microbiol.">
        <title>The Global Catalogue of Microorganisms (GCM) 10K type strain sequencing project: providing services to taxonomists for standard genome sequencing and annotation.</title>
        <authorList>
            <consortium name="The Broad Institute Genomics Platform"/>
            <consortium name="The Broad Institute Genome Sequencing Center for Infectious Disease"/>
            <person name="Wu L."/>
            <person name="Ma J."/>
        </authorList>
    </citation>
    <scope>NUCLEOTIDE SEQUENCE [LARGE SCALE GENOMIC DNA]</scope>
    <source>
        <strain evidence="4">JCM 18657</strain>
    </source>
</reference>
<dbReference type="SUPFAM" id="SSF69318">
    <property type="entry name" value="Integrin alpha N-terminal domain"/>
    <property type="match status" value="1"/>
</dbReference>
<dbReference type="EMBL" id="JBHTGQ010000012">
    <property type="protein sequence ID" value="MFC7749379.1"/>
    <property type="molecule type" value="Genomic_DNA"/>
</dbReference>
<name>A0ABW2V3C8_9BACL</name>
<keyword evidence="1" id="KW-0732">Signal</keyword>
<dbReference type="PRINTS" id="PR01185">
    <property type="entry name" value="INTEGRINA"/>
</dbReference>
<gene>
    <name evidence="3" type="ORF">ACFQWB_05395</name>
</gene>
<evidence type="ECO:0000313" key="3">
    <source>
        <dbReference type="EMBL" id="MFC7749379.1"/>
    </source>
</evidence>
<dbReference type="RefSeq" id="WP_138790506.1">
    <property type="nucleotide sequence ID" value="NZ_JBHTGQ010000012.1"/>
</dbReference>
<dbReference type="PANTHER" id="PTHR44103:SF1">
    <property type="entry name" value="PROPROTEIN CONVERTASE P"/>
    <property type="match status" value="1"/>
</dbReference>
<keyword evidence="2" id="KW-0325">Glycoprotein</keyword>
<dbReference type="PANTHER" id="PTHR44103">
    <property type="entry name" value="PROPROTEIN CONVERTASE P"/>
    <property type="match status" value="1"/>
</dbReference>
<comment type="caution">
    <text evidence="3">The sequence shown here is derived from an EMBL/GenBank/DDBJ whole genome shotgun (WGS) entry which is preliminary data.</text>
</comment>
<evidence type="ECO:0000256" key="2">
    <source>
        <dbReference type="ARBA" id="ARBA00023180"/>
    </source>
</evidence>
<accession>A0ABW2V3C8</accession>
<evidence type="ECO:0000256" key="1">
    <source>
        <dbReference type="ARBA" id="ARBA00022729"/>
    </source>
</evidence>